<keyword evidence="2" id="KW-1185">Reference proteome</keyword>
<sequence length="131" mass="14021">MTERIAATTTTGSTSAVRAPLTLPASLARRFERGAALDTQSDAVRAFASRPPLAGAAARLRPLPSPEAMANRMRTVWKVASGTFLQRRVLIHNSDVVIRKIIRIDAFIYPTACSVTDKSGYGAGRIPAVLS</sequence>
<evidence type="ECO:0000313" key="1">
    <source>
        <dbReference type="EMBL" id="WZW52559.1"/>
    </source>
</evidence>
<dbReference type="EMBL" id="CP150849">
    <property type="protein sequence ID" value="WZW52559.1"/>
    <property type="molecule type" value="Genomic_DNA"/>
</dbReference>
<evidence type="ECO:0000313" key="2">
    <source>
        <dbReference type="Proteomes" id="UP001484179"/>
    </source>
</evidence>
<gene>
    <name evidence="1" type="ORF">WN985_09045</name>
</gene>
<dbReference type="Proteomes" id="UP001484179">
    <property type="component" value="Chromosome 1"/>
</dbReference>
<name>A0ABZ3BBV1_BURPY</name>
<dbReference type="RefSeq" id="WP_342306990.1">
    <property type="nucleotide sequence ID" value="NZ_CP150849.1"/>
</dbReference>
<proteinExistence type="predicted"/>
<reference evidence="1 2" key="1">
    <citation type="submission" date="2024-04" db="EMBL/GenBank/DDBJ databases">
        <title>Biological Control Activity of Plant Growth Promoting Rhizobacteria Burkholderia pyrrocinia BX1 against Tobacco black shank Introduction Tobacco black shank (TBS) caused by the oomycete Phytophthora. nicotianae (P. nicotianae) has become a destructive soil.</title>
        <authorList>
            <person name="Liu X."/>
            <person name="Shu C."/>
        </authorList>
    </citation>
    <scope>NUCLEOTIDE SEQUENCE [LARGE SCALE GENOMIC DNA]</scope>
    <source>
        <strain evidence="1 2">BX1</strain>
    </source>
</reference>
<organism evidence="1 2">
    <name type="scientific">Burkholderia pyrrocinia</name>
    <name type="common">Pseudomonas pyrrocinia</name>
    <dbReference type="NCBI Taxonomy" id="60550"/>
    <lineage>
        <taxon>Bacteria</taxon>
        <taxon>Pseudomonadati</taxon>
        <taxon>Pseudomonadota</taxon>
        <taxon>Betaproteobacteria</taxon>
        <taxon>Burkholderiales</taxon>
        <taxon>Burkholderiaceae</taxon>
        <taxon>Burkholderia</taxon>
        <taxon>Burkholderia cepacia complex</taxon>
    </lineage>
</organism>
<protein>
    <submittedName>
        <fullName evidence="1">Uncharacterized protein</fullName>
    </submittedName>
</protein>
<accession>A0ABZ3BBV1</accession>